<gene>
    <name evidence="2" type="ORF">PA905_38480</name>
</gene>
<accession>A0A479ZSL7</accession>
<dbReference type="EMBL" id="BJCD01000003">
    <property type="protein sequence ID" value="GCL34241.1"/>
    <property type="molecule type" value="Genomic_DNA"/>
</dbReference>
<dbReference type="RefSeq" id="WP_043937948.1">
    <property type="nucleotide sequence ID" value="NZ_BJCD01000003.1"/>
</dbReference>
<reference evidence="3" key="1">
    <citation type="submission" date="2019-02" db="EMBL/GenBank/DDBJ databases">
        <title>Draft genome sequence of Planktothrix agardhii NIES-905.</title>
        <authorList>
            <person name="Yamaguchi H."/>
            <person name="Suzuki S."/>
            <person name="Kawachi M."/>
        </authorList>
    </citation>
    <scope>NUCLEOTIDE SEQUENCE [LARGE SCALE GENOMIC DNA]</scope>
    <source>
        <strain evidence="3">CCAP 1459/11A</strain>
    </source>
</reference>
<name>A0A479ZSL7_PLAAG</name>
<evidence type="ECO:0000256" key="1">
    <source>
        <dbReference type="SAM" id="Coils"/>
    </source>
</evidence>
<feature type="coiled-coil region" evidence="1">
    <location>
        <begin position="22"/>
        <end position="49"/>
    </location>
</feature>
<evidence type="ECO:0000313" key="3">
    <source>
        <dbReference type="Proteomes" id="UP000299794"/>
    </source>
</evidence>
<dbReference type="AlphaFoldDB" id="A0A479ZSL7"/>
<evidence type="ECO:0000313" key="2">
    <source>
        <dbReference type="EMBL" id="GCL34241.1"/>
    </source>
</evidence>
<proteinExistence type="predicted"/>
<comment type="caution">
    <text evidence="2">The sequence shown here is derived from an EMBL/GenBank/DDBJ whole genome shotgun (WGS) entry which is preliminary data.</text>
</comment>
<sequence>MNLEDKARELLVQDRQHQEHISENMLNRVAEEEQAVEQTHEQARELLAQDRLHDDHLQEAMLTRAEEKSSHFPVFLPILSTFPS</sequence>
<protein>
    <submittedName>
        <fullName evidence="2">Uncharacterized protein</fullName>
    </submittedName>
</protein>
<dbReference type="Proteomes" id="UP000299794">
    <property type="component" value="Unassembled WGS sequence"/>
</dbReference>
<keyword evidence="1" id="KW-0175">Coiled coil</keyword>
<organism evidence="2 3">
    <name type="scientific">Planktothrix agardhii CCAP 1459/11A</name>
    <dbReference type="NCBI Taxonomy" id="282420"/>
    <lineage>
        <taxon>Bacteria</taxon>
        <taxon>Bacillati</taxon>
        <taxon>Cyanobacteriota</taxon>
        <taxon>Cyanophyceae</taxon>
        <taxon>Oscillatoriophycideae</taxon>
        <taxon>Oscillatoriales</taxon>
        <taxon>Microcoleaceae</taxon>
        <taxon>Planktothrix</taxon>
    </lineage>
</organism>